<dbReference type="Proteomes" id="UP000585363">
    <property type="component" value="Unassembled WGS sequence"/>
</dbReference>
<dbReference type="RefSeq" id="WP_169405547.1">
    <property type="nucleotide sequence ID" value="NZ_JAADJU010000018.1"/>
</dbReference>
<evidence type="ECO:0000313" key="2">
    <source>
        <dbReference type="EMBL" id="NMP29849.1"/>
    </source>
</evidence>
<feature type="domain" description="DnaJ homologue subfamily C member 28 conserved" evidence="1">
    <location>
        <begin position="7"/>
        <end position="73"/>
    </location>
</feature>
<accession>A0A848MS28</accession>
<dbReference type="PANTHER" id="PTHR39158">
    <property type="entry name" value="OS08G0560600 PROTEIN"/>
    <property type="match status" value="1"/>
</dbReference>
<name>A0A848MS28_9GAMM</name>
<dbReference type="AlphaFoldDB" id="A0A848MS28"/>
<evidence type="ECO:0000259" key="1">
    <source>
        <dbReference type="Pfam" id="PF09350"/>
    </source>
</evidence>
<keyword evidence="3" id="KW-1185">Reference proteome</keyword>
<gene>
    <name evidence="2" type="ORF">GW590_23665</name>
</gene>
<reference evidence="2 3" key="1">
    <citation type="submission" date="2020-01" db="EMBL/GenBank/DDBJ databases">
        <authorList>
            <person name="Lee S.D."/>
        </authorList>
    </citation>
    <scope>NUCLEOTIDE SEQUENCE [LARGE SCALE GENOMIC DNA]</scope>
    <source>
        <strain evidence="2 3">SAP-1</strain>
    </source>
</reference>
<comment type="caution">
    <text evidence="2">The sequence shown here is derived from an EMBL/GenBank/DDBJ whole genome shotgun (WGS) entry which is preliminary data.</text>
</comment>
<dbReference type="Pfam" id="PF09350">
    <property type="entry name" value="DJC28_CD"/>
    <property type="match status" value="1"/>
</dbReference>
<evidence type="ECO:0000313" key="3">
    <source>
        <dbReference type="Proteomes" id="UP000585363"/>
    </source>
</evidence>
<dbReference type="EMBL" id="JAADJU010000018">
    <property type="protein sequence ID" value="NMP29849.1"/>
    <property type="molecule type" value="Genomic_DNA"/>
</dbReference>
<proteinExistence type="predicted"/>
<sequence length="126" mass="14135">MLLSDQWAERRILDAQSKGEFDNLPGAGAPLLLDDDSAVPEELRVAYRILKNAGYLPAQLLDRKEALDLQQLLEQVSADAPTQQQAEKRLMVLKLRLQQAGMSTDFLDSKSYHHKMQAKFNGGKNV</sequence>
<reference evidence="2 3" key="2">
    <citation type="submission" date="2020-06" db="EMBL/GenBank/DDBJ databases">
        <title>Polyphasic characterization of a Rahnella strain isolated from tree sap.</title>
        <authorList>
            <person name="Kim I.S."/>
        </authorList>
    </citation>
    <scope>NUCLEOTIDE SEQUENCE [LARGE SCALE GENOMIC DNA]</scope>
    <source>
        <strain evidence="2 3">SAP-1</strain>
    </source>
</reference>
<dbReference type="InterPro" id="IPR018961">
    <property type="entry name" value="DnaJ_homolog_subfam-C_membr-28"/>
</dbReference>
<organism evidence="2 3">
    <name type="scientific">Rouxiella aceris</name>
    <dbReference type="NCBI Taxonomy" id="2703884"/>
    <lineage>
        <taxon>Bacteria</taxon>
        <taxon>Pseudomonadati</taxon>
        <taxon>Pseudomonadota</taxon>
        <taxon>Gammaproteobacteria</taxon>
        <taxon>Enterobacterales</taxon>
        <taxon>Yersiniaceae</taxon>
        <taxon>Rouxiella</taxon>
    </lineage>
</organism>
<protein>
    <submittedName>
        <fullName evidence="2">DUF1992 domain-containing protein</fullName>
    </submittedName>
</protein>
<dbReference type="InterPro" id="IPR052573">
    <property type="entry name" value="DnaJ_C_subfamily_28"/>
</dbReference>
<dbReference type="NCBIfam" id="NF007572">
    <property type="entry name" value="PRK10203.1"/>
    <property type="match status" value="1"/>
</dbReference>
<dbReference type="PANTHER" id="PTHR39158:SF1">
    <property type="entry name" value="DNAJ HOMOLOG SUBFAMILY C MEMBER 28"/>
    <property type="match status" value="1"/>
</dbReference>